<dbReference type="PROSITE" id="PS51999">
    <property type="entry name" value="ZF_GRF"/>
    <property type="match status" value="1"/>
</dbReference>
<feature type="transmembrane region" description="Helical" evidence="6">
    <location>
        <begin position="150"/>
        <end position="175"/>
    </location>
</feature>
<evidence type="ECO:0000256" key="3">
    <source>
        <dbReference type="ARBA" id="ARBA00022833"/>
    </source>
</evidence>
<evidence type="ECO:0000259" key="8">
    <source>
        <dbReference type="PROSITE" id="PS51999"/>
    </source>
</evidence>
<dbReference type="PANTHER" id="PTHR45023:SF4">
    <property type="entry name" value="GLYCINE-RICH PROTEIN-RELATED"/>
    <property type="match status" value="1"/>
</dbReference>
<dbReference type="Pfam" id="PF04827">
    <property type="entry name" value="Plant_tran"/>
    <property type="match status" value="1"/>
</dbReference>
<evidence type="ECO:0000256" key="1">
    <source>
        <dbReference type="ARBA" id="ARBA00022723"/>
    </source>
</evidence>
<dbReference type="PANTHER" id="PTHR45023">
    <property type="match status" value="1"/>
</dbReference>
<organism evidence="9 10">
    <name type="scientific">Brassica oleracea var. oleracea</name>
    <dbReference type="NCBI Taxonomy" id="109376"/>
    <lineage>
        <taxon>Eukaryota</taxon>
        <taxon>Viridiplantae</taxon>
        <taxon>Streptophyta</taxon>
        <taxon>Embryophyta</taxon>
        <taxon>Tracheophyta</taxon>
        <taxon>Spermatophyta</taxon>
        <taxon>Magnoliopsida</taxon>
        <taxon>eudicotyledons</taxon>
        <taxon>Gunneridae</taxon>
        <taxon>Pentapetalae</taxon>
        <taxon>rosids</taxon>
        <taxon>malvids</taxon>
        <taxon>Brassicales</taxon>
        <taxon>Brassicaceae</taxon>
        <taxon>Brassiceae</taxon>
        <taxon>Brassica</taxon>
    </lineage>
</organism>
<evidence type="ECO:0000313" key="10">
    <source>
        <dbReference type="Proteomes" id="UP000032141"/>
    </source>
</evidence>
<evidence type="ECO:0000256" key="5">
    <source>
        <dbReference type="SAM" id="MobiDB-lite"/>
    </source>
</evidence>
<evidence type="ECO:0000256" key="4">
    <source>
        <dbReference type="PROSITE-ProRule" id="PRU01343"/>
    </source>
</evidence>
<keyword evidence="6" id="KW-1133">Transmembrane helix</keyword>
<keyword evidence="6" id="KW-0812">Transmembrane</keyword>
<keyword evidence="6" id="KW-0472">Membrane</keyword>
<name>A0A0D3BAU8_BRAOL</name>
<dbReference type="Proteomes" id="UP000032141">
    <property type="component" value="Chromosome C3"/>
</dbReference>
<evidence type="ECO:0000313" key="9">
    <source>
        <dbReference type="EnsemblPlants" id="Bo3g064600.1"/>
    </source>
</evidence>
<feature type="domain" description="GRF-type" evidence="8">
    <location>
        <begin position="62"/>
        <end position="103"/>
    </location>
</feature>
<sequence length="539" mass="61378">LTNHGTRLLNTQPSSSDEYDITSLLQAEAELYADGAESSYHIAEPFQYPPQLEGDDGIPTTCYCGGEPVVATSYTRKDPGRRYFTCDNIDDGDCHIWKWWDVAVTEEMSDIQRQLRQLKDQGFECDQKLVKLQKTVCELSKKKSGVRNGFALEVGLLVSVLVFLGLAVMFLTVYLDSPEPFWLGSQGPDESVVEFVVKERRKWSPKEDKILIGAWLNTSKDAVVSNEQKAGAFWRRIVDYYNASPQLVGTIPREVGQCKQRWARINEQVSKFVGCYDAALREQRSGQNDDDVMKAELDYFYNDHSYKFTLEHAWRELRHDQKWSSTYLANHGGKEKRKQVLEVDTEDEVGEPEARPVGVKAAKAATKRKKSGKEEELSHIHAIMEMKEKLSKQKLLDRLLSKKDPLTEMETSLKLKLMSEISDWTKPKPDWDPECSCLDSRGSGKPTIVLEAVASQDLWIWHAFFGPPGTLNNINVLDRSPVFDDIFQGRAPRLEYVVNGHKYKLAYYLTDGIYPKWSTFIQSISHPQGPKAELFAGIQ</sequence>
<dbReference type="STRING" id="109376.A0A0D3BAU8"/>
<dbReference type="EnsemblPlants" id="Bo3g064600.1">
    <property type="protein sequence ID" value="Bo3g064600.1"/>
    <property type="gene ID" value="Bo3g064600"/>
</dbReference>
<evidence type="ECO:0000259" key="7">
    <source>
        <dbReference type="PROSITE" id="PS50090"/>
    </source>
</evidence>
<dbReference type="InterPro" id="IPR001005">
    <property type="entry name" value="SANT/Myb"/>
</dbReference>
<feature type="domain" description="Myb-like" evidence="7">
    <location>
        <begin position="200"/>
        <end position="266"/>
    </location>
</feature>
<keyword evidence="1" id="KW-0479">Metal-binding</keyword>
<accession>A0A0D3BAU8</accession>
<proteinExistence type="predicted"/>
<reference evidence="9" key="2">
    <citation type="submission" date="2015-03" db="UniProtKB">
        <authorList>
            <consortium name="EnsemblPlants"/>
        </authorList>
    </citation>
    <scope>IDENTIFICATION</scope>
</reference>
<feature type="region of interest" description="Disordered" evidence="5">
    <location>
        <begin position="338"/>
        <end position="357"/>
    </location>
</feature>
<dbReference type="GO" id="GO:0008270">
    <property type="term" value="F:zinc ion binding"/>
    <property type="evidence" value="ECO:0007669"/>
    <property type="project" value="UniProtKB-KW"/>
</dbReference>
<dbReference type="PROSITE" id="PS50090">
    <property type="entry name" value="MYB_LIKE"/>
    <property type="match status" value="1"/>
</dbReference>
<keyword evidence="3" id="KW-0862">Zinc</keyword>
<dbReference type="HOGENOM" id="CLU_012390_0_1_1"/>
<evidence type="ECO:0000256" key="2">
    <source>
        <dbReference type="ARBA" id="ARBA00022771"/>
    </source>
</evidence>
<dbReference type="InterPro" id="IPR010666">
    <property type="entry name" value="Znf_GRF"/>
</dbReference>
<reference evidence="9 10" key="1">
    <citation type="journal article" date="2014" name="Genome Biol.">
        <title>Transcriptome and methylome profiling reveals relics of genome dominance in the mesopolyploid Brassica oleracea.</title>
        <authorList>
            <person name="Parkin I.A."/>
            <person name="Koh C."/>
            <person name="Tang H."/>
            <person name="Robinson S.J."/>
            <person name="Kagale S."/>
            <person name="Clarke W.E."/>
            <person name="Town C.D."/>
            <person name="Nixon J."/>
            <person name="Krishnakumar V."/>
            <person name="Bidwell S.L."/>
            <person name="Denoeud F."/>
            <person name="Belcram H."/>
            <person name="Links M.G."/>
            <person name="Just J."/>
            <person name="Clarke C."/>
            <person name="Bender T."/>
            <person name="Huebert T."/>
            <person name="Mason A.S."/>
            <person name="Pires J.C."/>
            <person name="Barker G."/>
            <person name="Moore J."/>
            <person name="Walley P.G."/>
            <person name="Manoli S."/>
            <person name="Batley J."/>
            <person name="Edwards D."/>
            <person name="Nelson M.N."/>
            <person name="Wang X."/>
            <person name="Paterson A.H."/>
            <person name="King G."/>
            <person name="Bancroft I."/>
            <person name="Chalhoub B."/>
            <person name="Sharpe A.G."/>
        </authorList>
    </citation>
    <scope>NUCLEOTIDE SEQUENCE</scope>
    <source>
        <strain evidence="9 10">cv. TO1000</strain>
    </source>
</reference>
<dbReference type="AlphaFoldDB" id="A0A0D3BAU8"/>
<evidence type="ECO:0000256" key="6">
    <source>
        <dbReference type="SAM" id="Phobius"/>
    </source>
</evidence>
<dbReference type="Gramene" id="Bo3g064600.1">
    <property type="protein sequence ID" value="Bo3g064600.1"/>
    <property type="gene ID" value="Bo3g064600"/>
</dbReference>
<dbReference type="Pfam" id="PF06839">
    <property type="entry name" value="Zn_ribbon_GRF"/>
    <property type="match status" value="1"/>
</dbReference>
<dbReference type="InterPro" id="IPR006912">
    <property type="entry name" value="Harbinger_derived_prot"/>
</dbReference>
<protein>
    <submittedName>
        <fullName evidence="9">Uncharacterized protein</fullName>
    </submittedName>
</protein>
<keyword evidence="10" id="KW-1185">Reference proteome</keyword>
<keyword evidence="2 4" id="KW-0863">Zinc-finger</keyword>